<dbReference type="OrthoDB" id="2789670at2759"/>
<comment type="caution">
    <text evidence="11">The sequence shown here is derived from an EMBL/GenBank/DDBJ whole genome shotgun (WGS) entry which is preliminary data.</text>
</comment>
<evidence type="ECO:0000256" key="5">
    <source>
        <dbReference type="ARBA" id="ARBA00022723"/>
    </source>
</evidence>
<dbReference type="InterPro" id="IPR001128">
    <property type="entry name" value="Cyt_P450"/>
</dbReference>
<dbReference type="PRINTS" id="PR00385">
    <property type="entry name" value="P450"/>
</dbReference>
<evidence type="ECO:0000313" key="12">
    <source>
        <dbReference type="Proteomes" id="UP000757232"/>
    </source>
</evidence>
<dbReference type="InterPro" id="IPR002401">
    <property type="entry name" value="Cyt_P450_E_grp-I"/>
</dbReference>
<keyword evidence="7 9" id="KW-0408">Iron</keyword>
<evidence type="ECO:0000256" key="10">
    <source>
        <dbReference type="RuleBase" id="RU000461"/>
    </source>
</evidence>
<evidence type="ECO:0000256" key="2">
    <source>
        <dbReference type="ARBA" id="ARBA00005179"/>
    </source>
</evidence>
<evidence type="ECO:0000313" key="11">
    <source>
        <dbReference type="EMBL" id="OCB88741.1"/>
    </source>
</evidence>
<reference evidence="11" key="1">
    <citation type="submission" date="2016-06" db="EMBL/GenBank/DDBJ databases">
        <title>Draft Genome sequence of the fungus Inonotus baumii.</title>
        <authorList>
            <person name="Zhu H."/>
            <person name="Lin W."/>
        </authorList>
    </citation>
    <scope>NUCLEOTIDE SEQUENCE</scope>
    <source>
        <strain evidence="11">821</strain>
    </source>
</reference>
<dbReference type="CDD" id="cd11065">
    <property type="entry name" value="CYP64-like"/>
    <property type="match status" value="1"/>
</dbReference>
<sequence>MHETIILIAVLGLGVLMAYVTVAASRRRSSLPLPPGPKPKPIIGNLRDLPPREKQEWIHWAKHKELYGPISSVTTFGQTLIILNDQSIAFELFEKRSAIYSSRPRFVFGGEMVGWQNTLIGHPYTDRFRAYRKNFHAIIGTKAAVSRFSDLQDVEMRRFLLRVLEEPGKLLQHVQTVAGAIILKISHGYTIEPRDRDPLVQLADEVLEHFSQSSIAGAWLVDTLPFLRYLPEWLPGMNFKRTAALWRQSLTELVEKPFAFVKQQMAAGTNAPSYASALLEKGNLSSEEEDIIKWTSQSLYAGGSETTVASLQVFFLAMTAYPDVQRKAQEEIDRVVGNDRLPGIGDRENLPYVDAIAKEVLRWHPVGPLGFPHLSTEEDNYEGYFIPKGSIVIPNIWLFTHDPKNYHDPMTFKPERFLCGEPEMDPRSLIFGFGRRVCAGRELVDVTMFLLVAQSLAAFNINKPVENGKVIEPAVAFSAGTLSHPVAFRSDVRPRNEKAAGLIKEVEVEHPFTPSDAKSLEKVKASLL</sequence>
<name>A0A9Q5N9I5_SANBA</name>
<protein>
    <submittedName>
        <fullName evidence="11">Cytochrome P450</fullName>
    </submittedName>
</protein>
<evidence type="ECO:0000256" key="3">
    <source>
        <dbReference type="ARBA" id="ARBA00010617"/>
    </source>
</evidence>
<keyword evidence="4 9" id="KW-0349">Heme</keyword>
<dbReference type="GO" id="GO:0005506">
    <property type="term" value="F:iron ion binding"/>
    <property type="evidence" value="ECO:0007669"/>
    <property type="project" value="InterPro"/>
</dbReference>
<evidence type="ECO:0000256" key="9">
    <source>
        <dbReference type="PIRSR" id="PIRSR602401-1"/>
    </source>
</evidence>
<keyword evidence="12" id="KW-1185">Reference proteome</keyword>
<dbReference type="EMBL" id="LNZH02000172">
    <property type="protein sequence ID" value="OCB88741.1"/>
    <property type="molecule type" value="Genomic_DNA"/>
</dbReference>
<dbReference type="GO" id="GO:0016705">
    <property type="term" value="F:oxidoreductase activity, acting on paired donors, with incorporation or reduction of molecular oxygen"/>
    <property type="evidence" value="ECO:0007669"/>
    <property type="project" value="InterPro"/>
</dbReference>
<comment type="cofactor">
    <cofactor evidence="1 9">
        <name>heme</name>
        <dbReference type="ChEBI" id="CHEBI:30413"/>
    </cofactor>
</comment>
<dbReference type="InterPro" id="IPR017972">
    <property type="entry name" value="Cyt_P450_CS"/>
</dbReference>
<dbReference type="SUPFAM" id="SSF48264">
    <property type="entry name" value="Cytochrome P450"/>
    <property type="match status" value="1"/>
</dbReference>
<dbReference type="AlphaFoldDB" id="A0A9Q5N9I5"/>
<dbReference type="Pfam" id="PF00067">
    <property type="entry name" value="p450"/>
    <property type="match status" value="1"/>
</dbReference>
<keyword evidence="5 9" id="KW-0479">Metal-binding</keyword>
<keyword evidence="6 10" id="KW-0560">Oxidoreductase</keyword>
<dbReference type="PANTHER" id="PTHR46300:SF12">
    <property type="entry name" value="P450, PUTATIVE (EUROFUNG)-RELATED"/>
    <property type="match status" value="1"/>
</dbReference>
<gene>
    <name evidence="11" type="ORF">A7U60_g4123</name>
</gene>
<dbReference type="GO" id="GO:0004497">
    <property type="term" value="F:monooxygenase activity"/>
    <property type="evidence" value="ECO:0007669"/>
    <property type="project" value="UniProtKB-KW"/>
</dbReference>
<dbReference type="InterPro" id="IPR050364">
    <property type="entry name" value="Cytochrome_P450_fung"/>
</dbReference>
<dbReference type="Proteomes" id="UP000757232">
    <property type="component" value="Unassembled WGS sequence"/>
</dbReference>
<evidence type="ECO:0000256" key="6">
    <source>
        <dbReference type="ARBA" id="ARBA00023002"/>
    </source>
</evidence>
<dbReference type="PRINTS" id="PR00463">
    <property type="entry name" value="EP450I"/>
</dbReference>
<proteinExistence type="inferred from homology"/>
<evidence type="ECO:0000256" key="7">
    <source>
        <dbReference type="ARBA" id="ARBA00023004"/>
    </source>
</evidence>
<dbReference type="GO" id="GO:0020037">
    <property type="term" value="F:heme binding"/>
    <property type="evidence" value="ECO:0007669"/>
    <property type="project" value="InterPro"/>
</dbReference>
<dbReference type="PANTHER" id="PTHR46300">
    <property type="entry name" value="P450, PUTATIVE (EUROFUNG)-RELATED-RELATED"/>
    <property type="match status" value="1"/>
</dbReference>
<keyword evidence="8 10" id="KW-0503">Monooxygenase</keyword>
<dbReference type="InterPro" id="IPR036396">
    <property type="entry name" value="Cyt_P450_sf"/>
</dbReference>
<organism evidence="11 12">
    <name type="scientific">Sanghuangporus baumii</name>
    <name type="common">Phellinus baumii</name>
    <dbReference type="NCBI Taxonomy" id="108892"/>
    <lineage>
        <taxon>Eukaryota</taxon>
        <taxon>Fungi</taxon>
        <taxon>Dikarya</taxon>
        <taxon>Basidiomycota</taxon>
        <taxon>Agaricomycotina</taxon>
        <taxon>Agaricomycetes</taxon>
        <taxon>Hymenochaetales</taxon>
        <taxon>Hymenochaetaceae</taxon>
        <taxon>Sanghuangporus</taxon>
    </lineage>
</organism>
<evidence type="ECO:0000256" key="4">
    <source>
        <dbReference type="ARBA" id="ARBA00022617"/>
    </source>
</evidence>
<dbReference type="Gene3D" id="1.10.630.10">
    <property type="entry name" value="Cytochrome P450"/>
    <property type="match status" value="1"/>
</dbReference>
<evidence type="ECO:0000256" key="1">
    <source>
        <dbReference type="ARBA" id="ARBA00001971"/>
    </source>
</evidence>
<evidence type="ECO:0000256" key="8">
    <source>
        <dbReference type="ARBA" id="ARBA00023033"/>
    </source>
</evidence>
<dbReference type="PROSITE" id="PS00086">
    <property type="entry name" value="CYTOCHROME_P450"/>
    <property type="match status" value="1"/>
</dbReference>
<feature type="binding site" description="axial binding residue" evidence="9">
    <location>
        <position position="438"/>
    </location>
    <ligand>
        <name>heme</name>
        <dbReference type="ChEBI" id="CHEBI:30413"/>
    </ligand>
    <ligandPart>
        <name>Fe</name>
        <dbReference type="ChEBI" id="CHEBI:18248"/>
    </ligandPart>
</feature>
<accession>A0A9Q5N9I5</accession>
<comment type="similarity">
    <text evidence="3 10">Belongs to the cytochrome P450 family.</text>
</comment>
<comment type="pathway">
    <text evidence="2">Secondary metabolite biosynthesis.</text>
</comment>